<dbReference type="SUPFAM" id="SSF64076">
    <property type="entry name" value="MTH938-like"/>
    <property type="match status" value="1"/>
</dbReference>
<reference evidence="1" key="1">
    <citation type="submission" date="2018-06" db="EMBL/GenBank/DDBJ databases">
        <authorList>
            <person name="Zhirakovskaya E."/>
        </authorList>
    </citation>
    <scope>NUCLEOTIDE SEQUENCE</scope>
</reference>
<sequence>MKFAQDSQEEGYVITAYDNDTVSINGKRFQQSLIVANTVLNENWEVATIAQLASNHVEQILSLDPELIIIGTGSKLIFPAVEIYSAIIKRSIGVDFMDTRAACRTYNILMSEGRGVVAGLIL</sequence>
<dbReference type="InterPro" id="IPR036748">
    <property type="entry name" value="MTH938-like_sf"/>
</dbReference>
<dbReference type="Gene3D" id="3.40.1230.10">
    <property type="entry name" value="MTH938-like"/>
    <property type="match status" value="1"/>
</dbReference>
<evidence type="ECO:0000313" key="1">
    <source>
        <dbReference type="EMBL" id="VAW50971.1"/>
    </source>
</evidence>
<dbReference type="AlphaFoldDB" id="A0A3B0W6N5"/>
<gene>
    <name evidence="1" type="ORF">MNBD_GAMMA06-974</name>
</gene>
<name>A0A3B0W6N5_9ZZZZ</name>
<dbReference type="InterPro" id="IPR007523">
    <property type="entry name" value="NDUFAF3/AAMDC"/>
</dbReference>
<proteinExistence type="predicted"/>
<dbReference type="Pfam" id="PF04430">
    <property type="entry name" value="DUF498"/>
    <property type="match status" value="1"/>
</dbReference>
<dbReference type="PANTHER" id="PTHR21192:SF2">
    <property type="entry name" value="NADH DEHYDROGENASE [UBIQUINONE] 1 ALPHA SUBCOMPLEX ASSEMBLY FACTOR 3"/>
    <property type="match status" value="1"/>
</dbReference>
<dbReference type="PANTHER" id="PTHR21192">
    <property type="entry name" value="NUCLEAR PROTEIN E3-3"/>
    <property type="match status" value="1"/>
</dbReference>
<protein>
    <submittedName>
        <fullName evidence="1">Membrane protein</fullName>
    </submittedName>
</protein>
<dbReference type="EMBL" id="UOFD01000022">
    <property type="protein sequence ID" value="VAW50971.1"/>
    <property type="molecule type" value="Genomic_DNA"/>
</dbReference>
<dbReference type="CDD" id="cd05560">
    <property type="entry name" value="Xcc1710_like"/>
    <property type="match status" value="1"/>
</dbReference>
<accession>A0A3B0W6N5</accession>
<organism evidence="1">
    <name type="scientific">hydrothermal vent metagenome</name>
    <dbReference type="NCBI Taxonomy" id="652676"/>
    <lineage>
        <taxon>unclassified sequences</taxon>
        <taxon>metagenomes</taxon>
        <taxon>ecological metagenomes</taxon>
    </lineage>
</organism>